<evidence type="ECO:0000256" key="1">
    <source>
        <dbReference type="SAM" id="Phobius"/>
    </source>
</evidence>
<dbReference type="EMBL" id="NZBU01000012">
    <property type="protein sequence ID" value="MAG22377.1"/>
    <property type="molecule type" value="Genomic_DNA"/>
</dbReference>
<feature type="transmembrane region" description="Helical" evidence="1">
    <location>
        <begin position="391"/>
        <end position="409"/>
    </location>
</feature>
<gene>
    <name evidence="2" type="ORF">CL943_03700</name>
</gene>
<evidence type="ECO:0000313" key="3">
    <source>
        <dbReference type="Proteomes" id="UP000226592"/>
    </source>
</evidence>
<protein>
    <submittedName>
        <fullName evidence="2">Uncharacterized protein</fullName>
    </submittedName>
</protein>
<keyword evidence="1" id="KW-0812">Transmembrane</keyword>
<reference evidence="3" key="1">
    <citation type="submission" date="2017-09" db="EMBL/GenBank/DDBJ databases">
        <title>The Reconstruction of 2,631 Draft Metagenome-Assembled Genomes from the Global Oceans.</title>
        <authorList>
            <person name="Tully B.J."/>
            <person name="Graham E.D."/>
            <person name="Heidelberg J.F."/>
        </authorList>
    </citation>
    <scope>NUCLEOTIDE SEQUENCE [LARGE SCALE GENOMIC DNA]</scope>
</reference>
<comment type="caution">
    <text evidence="2">The sequence shown here is derived from an EMBL/GenBank/DDBJ whole genome shotgun (WGS) entry which is preliminary data.</text>
</comment>
<keyword evidence="1" id="KW-1133">Transmembrane helix</keyword>
<proteinExistence type="predicted"/>
<organism evidence="2 3">
    <name type="scientific">Candidatus Iainarchaeum sp</name>
    <dbReference type="NCBI Taxonomy" id="3101447"/>
    <lineage>
        <taxon>Archaea</taxon>
        <taxon>Candidatus Iainarchaeota</taxon>
        <taxon>Candidatus Iainarchaeia</taxon>
        <taxon>Candidatus Iainarchaeales</taxon>
        <taxon>Candidatus Iainarchaeaceae</taxon>
        <taxon>Candidatus Iainarchaeum</taxon>
    </lineage>
</organism>
<accession>A0A2D6M1T8</accession>
<sequence>MALFAIVGNSFAVSSAEAINFVENTNHLLFEGETTEIYPAILVSHSREKYWVVSVLSGESVSGFVPVEDASNATKLNVADGKLARKRLIQTAQYLRLFDGLKIDFSRQGIWVFKNTDVDFFNSLSNELKNERVDLTTIGSELDGYTVLQLMAGDLRGQLDRLYPLATEIAGQMNEFKEEEAVFFSRPDTNSLVKFVKELDAIYALVEEFDSKRSDYLADMDEFKQGIAQTDLSIDSKRSLNALASVPPKMIEVSGRITNTFNIREKTDEVYLSVLNQSDNFVQNLELREKRSLAWMAIYGFDEEVVEATRIQGINSVKEIIDLVLSEDYLYQWEDQETLGLLQEKWSKTMAYYDTGSFESARSFAGESKDYVLEVFEAGLVEPEQPINTDLLLTGVVLLIVLIIILYVLRNRDKFAALVKMDDGEEEVLIHEWEN</sequence>
<dbReference type="Proteomes" id="UP000226592">
    <property type="component" value="Unassembled WGS sequence"/>
</dbReference>
<dbReference type="AlphaFoldDB" id="A0A2D6M1T8"/>
<evidence type="ECO:0000313" key="2">
    <source>
        <dbReference type="EMBL" id="MAG22377.1"/>
    </source>
</evidence>
<keyword evidence="1" id="KW-0472">Membrane</keyword>
<name>A0A2D6M1T8_9ARCH</name>